<evidence type="ECO:0000313" key="1">
    <source>
        <dbReference type="EMBL" id="KAH9328904.1"/>
    </source>
</evidence>
<organism evidence="1 2">
    <name type="scientific">Taxus chinensis</name>
    <name type="common">Chinese yew</name>
    <name type="synonym">Taxus wallichiana var. chinensis</name>
    <dbReference type="NCBI Taxonomy" id="29808"/>
    <lineage>
        <taxon>Eukaryota</taxon>
        <taxon>Viridiplantae</taxon>
        <taxon>Streptophyta</taxon>
        <taxon>Embryophyta</taxon>
        <taxon>Tracheophyta</taxon>
        <taxon>Spermatophyta</taxon>
        <taxon>Pinopsida</taxon>
        <taxon>Pinidae</taxon>
        <taxon>Conifers II</taxon>
        <taxon>Cupressales</taxon>
        <taxon>Taxaceae</taxon>
        <taxon>Taxus</taxon>
    </lineage>
</organism>
<evidence type="ECO:0008006" key="3">
    <source>
        <dbReference type="Google" id="ProtNLM"/>
    </source>
</evidence>
<reference evidence="1 2" key="1">
    <citation type="journal article" date="2021" name="Nat. Plants">
        <title>The Taxus genome provides insights into paclitaxel biosynthesis.</title>
        <authorList>
            <person name="Xiong X."/>
            <person name="Gou J."/>
            <person name="Liao Q."/>
            <person name="Li Y."/>
            <person name="Zhou Q."/>
            <person name="Bi G."/>
            <person name="Li C."/>
            <person name="Du R."/>
            <person name="Wang X."/>
            <person name="Sun T."/>
            <person name="Guo L."/>
            <person name="Liang H."/>
            <person name="Lu P."/>
            <person name="Wu Y."/>
            <person name="Zhang Z."/>
            <person name="Ro D.K."/>
            <person name="Shang Y."/>
            <person name="Huang S."/>
            <person name="Yan J."/>
        </authorList>
    </citation>
    <scope>NUCLEOTIDE SEQUENCE [LARGE SCALE GENOMIC DNA]</scope>
    <source>
        <strain evidence="1">Ta-2019</strain>
    </source>
</reference>
<accession>A0AA38GTZ9</accession>
<protein>
    <recommendedName>
        <fullName evidence="3">Polyprotein</fullName>
    </recommendedName>
</protein>
<comment type="caution">
    <text evidence="1">The sequence shown here is derived from an EMBL/GenBank/DDBJ whole genome shotgun (WGS) entry which is preliminary data.</text>
</comment>
<dbReference type="PANTHER" id="PTHR35317">
    <property type="entry name" value="OS04G0629600 PROTEIN"/>
    <property type="match status" value="1"/>
</dbReference>
<feature type="non-terminal residue" evidence="1">
    <location>
        <position position="1"/>
    </location>
</feature>
<gene>
    <name evidence="1" type="ORF">KI387_001012</name>
</gene>
<proteinExistence type="predicted"/>
<dbReference type="EMBL" id="JAHRHJ020000001">
    <property type="protein sequence ID" value="KAH9328904.1"/>
    <property type="molecule type" value="Genomic_DNA"/>
</dbReference>
<evidence type="ECO:0000313" key="2">
    <source>
        <dbReference type="Proteomes" id="UP000824469"/>
    </source>
</evidence>
<dbReference type="Proteomes" id="UP000824469">
    <property type="component" value="Unassembled WGS sequence"/>
</dbReference>
<dbReference type="AlphaFoldDB" id="A0AA38GTZ9"/>
<sequence>SEFIKVMHCESTKEIWDKLKNIYEGDDKVKKTKLQTHRRQFKSLKMKDEEKIAAYLLCVDEIVNTVRGLGEKVEDAMIVQK</sequence>
<keyword evidence="2" id="KW-1185">Reference proteome</keyword>
<dbReference type="PANTHER" id="PTHR35317:SF23">
    <property type="entry name" value="OS04G0629600 PROTEIN"/>
    <property type="match status" value="1"/>
</dbReference>
<feature type="non-terminal residue" evidence="1">
    <location>
        <position position="81"/>
    </location>
</feature>
<dbReference type="Pfam" id="PF14223">
    <property type="entry name" value="Retrotran_gag_2"/>
    <property type="match status" value="1"/>
</dbReference>
<name>A0AA38GTZ9_TAXCH</name>